<dbReference type="RefSeq" id="XP_007726182.1">
    <property type="nucleotide sequence ID" value="XM_007727992.1"/>
</dbReference>
<feature type="region of interest" description="Disordered" evidence="1">
    <location>
        <begin position="347"/>
        <end position="368"/>
    </location>
</feature>
<keyword evidence="4" id="KW-1185">Reference proteome</keyword>
<name>W9Y2P1_9EURO</name>
<protein>
    <submittedName>
        <fullName evidence="3">Isopenicillin-N N-acyltransferase</fullName>
    </submittedName>
</protein>
<dbReference type="AlphaFoldDB" id="W9Y2P1"/>
<dbReference type="InterPro" id="IPR047801">
    <property type="entry name" value="Peptidase_C45"/>
</dbReference>
<dbReference type="HOGENOM" id="CLU_037787_1_0_1"/>
<dbReference type="OrthoDB" id="189997at2759"/>
<organism evidence="3 4">
    <name type="scientific">Capronia coronata CBS 617.96</name>
    <dbReference type="NCBI Taxonomy" id="1182541"/>
    <lineage>
        <taxon>Eukaryota</taxon>
        <taxon>Fungi</taxon>
        <taxon>Dikarya</taxon>
        <taxon>Ascomycota</taxon>
        <taxon>Pezizomycotina</taxon>
        <taxon>Eurotiomycetes</taxon>
        <taxon>Chaetothyriomycetidae</taxon>
        <taxon>Chaetothyriales</taxon>
        <taxon>Herpotrichiellaceae</taxon>
        <taxon>Capronia</taxon>
    </lineage>
</organism>
<evidence type="ECO:0000313" key="4">
    <source>
        <dbReference type="Proteomes" id="UP000019484"/>
    </source>
</evidence>
<dbReference type="Gene3D" id="3.60.60.10">
    <property type="entry name" value="Penicillin V Acylase, Chain A"/>
    <property type="match status" value="1"/>
</dbReference>
<proteinExistence type="predicted"/>
<keyword evidence="3" id="KW-0808">Transferase</keyword>
<reference evidence="3 4" key="1">
    <citation type="submission" date="2013-03" db="EMBL/GenBank/DDBJ databases">
        <title>The Genome Sequence of Capronia coronata CBS 617.96.</title>
        <authorList>
            <consortium name="The Broad Institute Genomics Platform"/>
            <person name="Cuomo C."/>
            <person name="de Hoog S."/>
            <person name="Gorbushina A."/>
            <person name="Walker B."/>
            <person name="Young S.K."/>
            <person name="Zeng Q."/>
            <person name="Gargeya S."/>
            <person name="Fitzgerald M."/>
            <person name="Haas B."/>
            <person name="Abouelleil A."/>
            <person name="Allen A.W."/>
            <person name="Alvarado L."/>
            <person name="Arachchi H.M."/>
            <person name="Berlin A.M."/>
            <person name="Chapman S.B."/>
            <person name="Gainer-Dewar J."/>
            <person name="Goldberg J."/>
            <person name="Griggs A."/>
            <person name="Gujja S."/>
            <person name="Hansen M."/>
            <person name="Howarth C."/>
            <person name="Imamovic A."/>
            <person name="Ireland A."/>
            <person name="Larimer J."/>
            <person name="McCowan C."/>
            <person name="Murphy C."/>
            <person name="Pearson M."/>
            <person name="Poon T.W."/>
            <person name="Priest M."/>
            <person name="Roberts A."/>
            <person name="Saif S."/>
            <person name="Shea T."/>
            <person name="Sisk P."/>
            <person name="Sykes S."/>
            <person name="Wortman J."/>
            <person name="Nusbaum C."/>
            <person name="Birren B."/>
        </authorList>
    </citation>
    <scope>NUCLEOTIDE SEQUENCE [LARGE SCALE GENOMIC DNA]</scope>
    <source>
        <strain evidence="3 4">CBS 617.96</strain>
    </source>
</reference>
<dbReference type="Gene3D" id="1.10.10.2120">
    <property type="match status" value="1"/>
</dbReference>
<sequence length="368" mass="39928">MAVQAMAPRKIELKGTPREIGLQHGRLLQSEIKSQMEVYGAMFELTSQMAWPEVLDVAAEFAATIKRLTPEIFDEMQGIAEGAQVQLLDIVALNCRSEIALGRFTDGCTSIAWNVGNVQSKKVVLAQNWDWTAQVKKNIVMMSIEQVGTPKIWMITESGIVGKIGFNSASVGTCLNAIRARPILSTKVPIHVALRLCLQSTSVDGAIATLRTLGGVASSQHILLADKTRAVGLELSPLGDVHLSEQDGIVTHSNHFIENRYVEEPPWLAGSPVRLERIRQLAAKLKSEGVGGDMVEGSLLRERIFSDTFNAPQAICCIEDASRPIQTRSSTLFNVVMSLKEGEGGSSAEVVWGKPGSGEEGPTLVMPW</sequence>
<dbReference type="PANTHER" id="PTHR34180:SF1">
    <property type="entry name" value="BETA-ALANYL-DOPAMINE_CARCININE HYDROLASE"/>
    <property type="match status" value="1"/>
</dbReference>
<dbReference type="InterPro" id="IPR005079">
    <property type="entry name" value="Peptidase_C45_hydrolase"/>
</dbReference>
<evidence type="ECO:0000259" key="2">
    <source>
        <dbReference type="Pfam" id="PF03417"/>
    </source>
</evidence>
<evidence type="ECO:0000313" key="3">
    <source>
        <dbReference type="EMBL" id="EXJ83496.1"/>
    </source>
</evidence>
<dbReference type="eggNOG" id="ENOG502RE67">
    <property type="taxonomic scope" value="Eukaryota"/>
</dbReference>
<dbReference type="GO" id="GO:0016746">
    <property type="term" value="F:acyltransferase activity"/>
    <property type="evidence" value="ECO:0007669"/>
    <property type="project" value="UniProtKB-KW"/>
</dbReference>
<dbReference type="Pfam" id="PF03417">
    <property type="entry name" value="AAT"/>
    <property type="match status" value="1"/>
</dbReference>
<comment type="caution">
    <text evidence="3">The sequence shown here is derived from an EMBL/GenBank/DDBJ whole genome shotgun (WGS) entry which is preliminary data.</text>
</comment>
<dbReference type="NCBIfam" id="NF040521">
    <property type="entry name" value="C45_proenzyme"/>
    <property type="match status" value="1"/>
</dbReference>
<dbReference type="Proteomes" id="UP000019484">
    <property type="component" value="Unassembled WGS sequence"/>
</dbReference>
<dbReference type="STRING" id="1182541.W9Y2P1"/>
<gene>
    <name evidence="3" type="ORF">A1O1_07119</name>
</gene>
<dbReference type="GeneID" id="19161981"/>
<evidence type="ECO:0000256" key="1">
    <source>
        <dbReference type="SAM" id="MobiDB-lite"/>
    </source>
</evidence>
<keyword evidence="3" id="KW-0012">Acyltransferase</keyword>
<feature type="domain" description="Peptidase C45 hydrolase" evidence="2">
    <location>
        <begin position="121"/>
        <end position="298"/>
    </location>
</feature>
<accession>W9Y2P1</accession>
<dbReference type="InterPro" id="IPR047794">
    <property type="entry name" value="C45_proenzyme-like"/>
</dbReference>
<dbReference type="EMBL" id="AMWN01000006">
    <property type="protein sequence ID" value="EXJ83496.1"/>
    <property type="molecule type" value="Genomic_DNA"/>
</dbReference>
<dbReference type="PANTHER" id="PTHR34180">
    <property type="entry name" value="PEPTIDASE C45"/>
    <property type="match status" value="1"/>
</dbReference>